<evidence type="ECO:0000313" key="14">
    <source>
        <dbReference type="Proteomes" id="UP001193680"/>
    </source>
</evidence>
<dbReference type="InterPro" id="IPR001992">
    <property type="entry name" value="T2SS_GspF/T4SS_PilC_CS"/>
</dbReference>
<accession>A0ABS0BX23</accession>
<evidence type="ECO:0000313" key="13">
    <source>
        <dbReference type="EMBL" id="MBF6057381.1"/>
    </source>
</evidence>
<comment type="subcellular location">
    <subcellularLocation>
        <location evidence="10">Cell inner membrane</location>
        <topology evidence="10">Multi-pass membrane protein</topology>
    </subcellularLocation>
    <subcellularLocation>
        <location evidence="2">Cell membrane</location>
        <topology evidence="2">Multi-pass membrane protein</topology>
    </subcellularLocation>
</comment>
<feature type="transmembrane region" description="Helical" evidence="11">
    <location>
        <begin position="380"/>
        <end position="404"/>
    </location>
</feature>
<dbReference type="PANTHER" id="PTHR30012:SF0">
    <property type="entry name" value="TYPE II SECRETION SYSTEM PROTEIN F-RELATED"/>
    <property type="match status" value="1"/>
</dbReference>
<keyword evidence="8 11" id="KW-0472">Membrane</keyword>
<evidence type="ECO:0000256" key="11">
    <source>
        <dbReference type="SAM" id="Phobius"/>
    </source>
</evidence>
<evidence type="ECO:0000256" key="8">
    <source>
        <dbReference type="ARBA" id="ARBA00023136"/>
    </source>
</evidence>
<evidence type="ECO:0000256" key="5">
    <source>
        <dbReference type="ARBA" id="ARBA00022475"/>
    </source>
</evidence>
<dbReference type="EMBL" id="JACBGI020000003">
    <property type="protein sequence ID" value="MBF6057381.1"/>
    <property type="molecule type" value="Genomic_DNA"/>
</dbReference>
<dbReference type="InterPro" id="IPR003004">
    <property type="entry name" value="GspF/PilC"/>
</dbReference>
<evidence type="ECO:0000259" key="12">
    <source>
        <dbReference type="Pfam" id="PF00482"/>
    </source>
</evidence>
<keyword evidence="6 10" id="KW-0812">Transmembrane</keyword>
<feature type="domain" description="Type II secretion system protein GspF" evidence="12">
    <location>
        <begin position="281"/>
        <end position="397"/>
    </location>
</feature>
<keyword evidence="7 11" id="KW-1133">Transmembrane helix</keyword>
<evidence type="ECO:0000256" key="3">
    <source>
        <dbReference type="ARBA" id="ARBA00005745"/>
    </source>
</evidence>
<dbReference type="PRINTS" id="PR00812">
    <property type="entry name" value="BCTERIALGSPF"/>
</dbReference>
<dbReference type="Proteomes" id="UP001193680">
    <property type="component" value="Unassembled WGS sequence"/>
</dbReference>
<gene>
    <name evidence="13" type="ORF">H8792_003415</name>
</gene>
<evidence type="ECO:0000256" key="2">
    <source>
        <dbReference type="ARBA" id="ARBA00004651"/>
    </source>
</evidence>
<sequence>MADFRYVALDKQGKEVRGTLDVESETEAASELRLQGLFIVEIEKLQGHKQRLIDYLGHLNPRRYKRVASADLLMFFRQMSLLLRSGHTIVQALESVEPLIKRYRLKRAVKRMVVNIQEGMTFSAAMAEEKSVFPDIAVSLLTAGEVTGETDKIMGRLSEDLDKAIEIKRKLISSLTYPLIVVLASIAVILFLVIGVVPKFATFLGARNAELPASTQALMDMSEWMQDYGPMLGIGVAIAVFLILAAYTQEKSRFFIDRMILKLPLIGSSIIAAGMAKTSWTLSMMLASGLTVLDSVRIASAINANSVLKHSFNQAAERIVQGEKLAVALRQKEIPDMVLHLVASGEVSGELGEVFDELGAFYHKELDSRIKAMTSMIEPALTLIVGGMVGFVYVSFFQAIFAVATGGR</sequence>
<feature type="transmembrane region" description="Helical" evidence="11">
    <location>
        <begin position="259"/>
        <end position="276"/>
    </location>
</feature>
<protein>
    <recommendedName>
        <fullName evidence="9">General secretion pathway protein F</fullName>
    </recommendedName>
</protein>
<comment type="similarity">
    <text evidence="3 10">Belongs to the GSP F family.</text>
</comment>
<comment type="caution">
    <text evidence="13">The sequence shown here is derived from an EMBL/GenBank/DDBJ whole genome shotgun (WGS) entry which is preliminary data.</text>
</comment>
<keyword evidence="4 10" id="KW-0813">Transport</keyword>
<feature type="transmembrane region" description="Helical" evidence="11">
    <location>
        <begin position="228"/>
        <end position="247"/>
    </location>
</feature>
<name>A0ABS0BX23_9GAMM</name>
<evidence type="ECO:0000256" key="1">
    <source>
        <dbReference type="ARBA" id="ARBA00002684"/>
    </source>
</evidence>
<organism evidence="13 14">
    <name type="scientific">Thiomicrorhabdus heinhorstiae</name>
    <dbReference type="NCBI Taxonomy" id="2748010"/>
    <lineage>
        <taxon>Bacteria</taxon>
        <taxon>Pseudomonadati</taxon>
        <taxon>Pseudomonadota</taxon>
        <taxon>Gammaproteobacteria</taxon>
        <taxon>Thiotrichales</taxon>
        <taxon>Piscirickettsiaceae</taxon>
        <taxon>Thiomicrorhabdus</taxon>
    </lineage>
</organism>
<keyword evidence="14" id="KW-1185">Reference proteome</keyword>
<evidence type="ECO:0000256" key="4">
    <source>
        <dbReference type="ARBA" id="ARBA00022448"/>
    </source>
</evidence>
<dbReference type="InterPro" id="IPR042094">
    <property type="entry name" value="T2SS_GspF_sf"/>
</dbReference>
<evidence type="ECO:0000256" key="6">
    <source>
        <dbReference type="ARBA" id="ARBA00022692"/>
    </source>
</evidence>
<feature type="domain" description="Type II secretion system protein GspF" evidence="12">
    <location>
        <begin position="75"/>
        <end position="198"/>
    </location>
</feature>
<dbReference type="InterPro" id="IPR018076">
    <property type="entry name" value="T2SS_GspF_dom"/>
</dbReference>
<evidence type="ECO:0000256" key="10">
    <source>
        <dbReference type="RuleBase" id="RU003923"/>
    </source>
</evidence>
<proteinExistence type="inferred from homology"/>
<dbReference type="PROSITE" id="PS00874">
    <property type="entry name" value="T2SP_F"/>
    <property type="match status" value="1"/>
</dbReference>
<dbReference type="Gene3D" id="1.20.81.30">
    <property type="entry name" value="Type II secretion system (T2SS), domain F"/>
    <property type="match status" value="2"/>
</dbReference>
<keyword evidence="5" id="KW-1003">Cell membrane</keyword>
<comment type="function">
    <text evidence="1">Component of the type II secretion system inner membrane complex required for the energy-dependent secretion of extracellular factors such as proteases and toxins from the periplasm.</text>
</comment>
<dbReference type="RefSeq" id="WP_185977527.1">
    <property type="nucleotide sequence ID" value="NZ_JACBGI020000003.1"/>
</dbReference>
<feature type="transmembrane region" description="Helical" evidence="11">
    <location>
        <begin position="175"/>
        <end position="197"/>
    </location>
</feature>
<evidence type="ECO:0000256" key="7">
    <source>
        <dbReference type="ARBA" id="ARBA00022989"/>
    </source>
</evidence>
<reference evidence="13 14" key="2">
    <citation type="submission" date="2020-11" db="EMBL/GenBank/DDBJ databases">
        <title>Sulfur oxidizing isolate from Hospital Hole Sinkhole.</title>
        <authorList>
            <person name="Scott K.M."/>
        </authorList>
    </citation>
    <scope>NUCLEOTIDE SEQUENCE [LARGE SCALE GENOMIC DNA]</scope>
    <source>
        <strain evidence="13 14">HH1</strain>
    </source>
</reference>
<reference evidence="13 14" key="1">
    <citation type="submission" date="2020-06" db="EMBL/GenBank/DDBJ databases">
        <authorList>
            <person name="Scott K."/>
        </authorList>
    </citation>
    <scope>NUCLEOTIDE SEQUENCE [LARGE SCALE GENOMIC DNA]</scope>
    <source>
        <strain evidence="13 14">HH1</strain>
    </source>
</reference>
<evidence type="ECO:0000256" key="9">
    <source>
        <dbReference type="ARBA" id="ARBA00030750"/>
    </source>
</evidence>
<dbReference type="PANTHER" id="PTHR30012">
    <property type="entry name" value="GENERAL SECRETION PATHWAY PROTEIN"/>
    <property type="match status" value="1"/>
</dbReference>
<dbReference type="Pfam" id="PF00482">
    <property type="entry name" value="T2SSF"/>
    <property type="match status" value="2"/>
</dbReference>